<keyword evidence="5" id="KW-1185">Reference proteome</keyword>
<dbReference type="InterPro" id="IPR001451">
    <property type="entry name" value="Hexapep"/>
</dbReference>
<name>A0A6N4QHW4_9LEPT</name>
<dbReference type="Proteomes" id="UP000297239">
    <property type="component" value="Unassembled WGS sequence"/>
</dbReference>
<dbReference type="OrthoDB" id="9782926at2"/>
<proteinExistence type="predicted"/>
<sequence length="168" mass="17957">MKARLRNIMRPIVRFFLYYFYETSYTVGGNGKVYLGEKVATANTIFNVSSGSIYVGNRTIFSNNVMVITGRHLFYDGKRASLLPGGNSESWGGGPEEVPESGYDIRIGDSCWIAAGAIISGGVTIGNGVIVAANAVVTKNVPDFAIVAGVPAKKIGDTRKTKGKLNVK</sequence>
<accession>A0A6N4QHW4</accession>
<organism evidence="4 5">
    <name type="scientific">Leptospira kanakyensis</name>
    <dbReference type="NCBI Taxonomy" id="2484968"/>
    <lineage>
        <taxon>Bacteria</taxon>
        <taxon>Pseudomonadati</taxon>
        <taxon>Spirochaetota</taxon>
        <taxon>Spirochaetia</taxon>
        <taxon>Leptospirales</taxon>
        <taxon>Leptospiraceae</taxon>
        <taxon>Leptospira</taxon>
    </lineage>
</organism>
<dbReference type="InterPro" id="IPR051159">
    <property type="entry name" value="Hexapeptide_acetyltransf"/>
</dbReference>
<keyword evidence="2" id="KW-0677">Repeat</keyword>
<evidence type="ECO:0000313" key="5">
    <source>
        <dbReference type="Proteomes" id="UP000297239"/>
    </source>
</evidence>
<dbReference type="PANTHER" id="PTHR23416">
    <property type="entry name" value="SIALIC ACID SYNTHASE-RELATED"/>
    <property type="match status" value="1"/>
</dbReference>
<dbReference type="PROSITE" id="PS00101">
    <property type="entry name" value="HEXAPEP_TRANSFERASES"/>
    <property type="match status" value="1"/>
</dbReference>
<dbReference type="SUPFAM" id="SSF51161">
    <property type="entry name" value="Trimeric LpxA-like enzymes"/>
    <property type="match status" value="1"/>
</dbReference>
<comment type="caution">
    <text evidence="4">The sequence shown here is derived from an EMBL/GenBank/DDBJ whole genome shotgun (WGS) entry which is preliminary data.</text>
</comment>
<evidence type="ECO:0000256" key="1">
    <source>
        <dbReference type="ARBA" id="ARBA00022679"/>
    </source>
</evidence>
<evidence type="ECO:0000256" key="3">
    <source>
        <dbReference type="ARBA" id="ARBA00023315"/>
    </source>
</evidence>
<dbReference type="InterPro" id="IPR018357">
    <property type="entry name" value="Hexapep_transf_CS"/>
</dbReference>
<dbReference type="AlphaFoldDB" id="A0A6N4QHW4"/>
<dbReference type="Pfam" id="PF00132">
    <property type="entry name" value="Hexapep"/>
    <property type="match status" value="1"/>
</dbReference>
<dbReference type="Gene3D" id="2.160.10.10">
    <property type="entry name" value="Hexapeptide repeat proteins"/>
    <property type="match status" value="1"/>
</dbReference>
<evidence type="ECO:0000256" key="2">
    <source>
        <dbReference type="ARBA" id="ARBA00022737"/>
    </source>
</evidence>
<evidence type="ECO:0000313" key="4">
    <source>
        <dbReference type="EMBL" id="TGK71821.1"/>
    </source>
</evidence>
<keyword evidence="3 4" id="KW-0012">Acyltransferase</keyword>
<dbReference type="EMBL" id="RQFF01000016">
    <property type="protein sequence ID" value="TGK71821.1"/>
    <property type="molecule type" value="Genomic_DNA"/>
</dbReference>
<dbReference type="InterPro" id="IPR011004">
    <property type="entry name" value="Trimer_LpxA-like_sf"/>
</dbReference>
<reference evidence="4" key="1">
    <citation type="journal article" date="2019" name="PLoS Negl. Trop. Dis.">
        <title>Revisiting the worldwide diversity of Leptospira species in the environment.</title>
        <authorList>
            <person name="Vincent A.T."/>
            <person name="Schiettekatte O."/>
            <person name="Bourhy P."/>
            <person name="Veyrier F.J."/>
            <person name="Picardeau M."/>
        </authorList>
    </citation>
    <scope>NUCLEOTIDE SEQUENCE [LARGE SCALE GENOMIC DNA]</scope>
    <source>
        <strain evidence="4">201800293</strain>
    </source>
</reference>
<keyword evidence="1 4" id="KW-0808">Transferase</keyword>
<dbReference type="GO" id="GO:0016746">
    <property type="term" value="F:acyltransferase activity"/>
    <property type="evidence" value="ECO:0007669"/>
    <property type="project" value="UniProtKB-KW"/>
</dbReference>
<dbReference type="RefSeq" id="WP_135633071.1">
    <property type="nucleotide sequence ID" value="NZ_RQFF01000016.1"/>
</dbReference>
<dbReference type="CDD" id="cd04647">
    <property type="entry name" value="LbH_MAT_like"/>
    <property type="match status" value="1"/>
</dbReference>
<gene>
    <name evidence="4" type="ORF">EHQ18_07590</name>
</gene>
<protein>
    <submittedName>
        <fullName evidence="4">Acyltransferase</fullName>
    </submittedName>
</protein>